<name>A0A067EKJ8_CITSI</name>
<evidence type="ECO:0000259" key="1">
    <source>
        <dbReference type="Pfam" id="PF24102"/>
    </source>
</evidence>
<evidence type="ECO:0000313" key="3">
    <source>
        <dbReference type="Proteomes" id="UP000027120"/>
    </source>
</evidence>
<dbReference type="InterPro" id="IPR056596">
    <property type="entry name" value="FLAD1_M"/>
</dbReference>
<feature type="domain" description="FAD synthase middle" evidence="1">
    <location>
        <begin position="83"/>
        <end position="152"/>
    </location>
</feature>
<evidence type="ECO:0000313" key="2">
    <source>
        <dbReference type="EMBL" id="KDO51702.1"/>
    </source>
</evidence>
<protein>
    <recommendedName>
        <fullName evidence="1">FAD synthase middle domain-containing protein</fullName>
    </recommendedName>
</protein>
<reference evidence="2 3" key="1">
    <citation type="submission" date="2014-04" db="EMBL/GenBank/DDBJ databases">
        <authorList>
            <consortium name="International Citrus Genome Consortium"/>
            <person name="Gmitter F."/>
            <person name="Chen C."/>
            <person name="Farmerie W."/>
            <person name="Harkins T."/>
            <person name="Desany B."/>
            <person name="Mohiuddin M."/>
            <person name="Kodira C."/>
            <person name="Borodovsky M."/>
            <person name="Lomsadze A."/>
            <person name="Burns P."/>
            <person name="Jenkins J."/>
            <person name="Prochnik S."/>
            <person name="Shu S."/>
            <person name="Chapman J."/>
            <person name="Pitluck S."/>
            <person name="Schmutz J."/>
            <person name="Rokhsar D."/>
        </authorList>
    </citation>
    <scope>NUCLEOTIDE SEQUENCE</scope>
</reference>
<keyword evidence="3" id="KW-1185">Reference proteome</keyword>
<accession>A0A067EKJ8</accession>
<dbReference type="Proteomes" id="UP000027120">
    <property type="component" value="Unassembled WGS sequence"/>
</dbReference>
<gene>
    <name evidence="2" type="ORF">CISIN_1g031335mg</name>
</gene>
<dbReference type="EMBL" id="KK785049">
    <property type="protein sequence ID" value="KDO51702.1"/>
    <property type="molecule type" value="Genomic_DNA"/>
</dbReference>
<sequence length="156" mass="17716">METTSSPTTLVVRRLLGYKYPRWLCCRKVPPNCCITTSCSYLWYIKCQNVIILTATNVTELDKEWNCLIELLRSGGLSLMEPYTSKSLTTNLSDLEAAQPLSKLCLEFPDLHIGCYRKSRQGPLIISFEGKDQARIEAAIESLFKKFHRGAFSEVV</sequence>
<dbReference type="Pfam" id="PF24102">
    <property type="entry name" value="FLAD1_M"/>
    <property type="match status" value="1"/>
</dbReference>
<organism evidence="2 3">
    <name type="scientific">Citrus sinensis</name>
    <name type="common">Sweet orange</name>
    <name type="synonym">Citrus aurantium var. sinensis</name>
    <dbReference type="NCBI Taxonomy" id="2711"/>
    <lineage>
        <taxon>Eukaryota</taxon>
        <taxon>Viridiplantae</taxon>
        <taxon>Streptophyta</taxon>
        <taxon>Embryophyta</taxon>
        <taxon>Tracheophyta</taxon>
        <taxon>Spermatophyta</taxon>
        <taxon>Magnoliopsida</taxon>
        <taxon>eudicotyledons</taxon>
        <taxon>Gunneridae</taxon>
        <taxon>Pentapetalae</taxon>
        <taxon>rosids</taxon>
        <taxon>malvids</taxon>
        <taxon>Sapindales</taxon>
        <taxon>Rutaceae</taxon>
        <taxon>Aurantioideae</taxon>
        <taxon>Citrus</taxon>
    </lineage>
</organism>
<proteinExistence type="predicted"/>
<dbReference type="AlphaFoldDB" id="A0A067EKJ8"/>